<feature type="signal peptide" evidence="2">
    <location>
        <begin position="1"/>
        <end position="23"/>
    </location>
</feature>
<dbReference type="AlphaFoldDB" id="A0A3N9TK95"/>
<dbReference type="EMBL" id="RJVQ01000001">
    <property type="protein sequence ID" value="RQW64759.1"/>
    <property type="molecule type" value="Genomic_DNA"/>
</dbReference>
<dbReference type="InterPro" id="IPR042100">
    <property type="entry name" value="Bug_dom1"/>
</dbReference>
<dbReference type="Proteomes" id="UP000281112">
    <property type="component" value="Unassembled WGS sequence"/>
</dbReference>
<dbReference type="SUPFAM" id="SSF53850">
    <property type="entry name" value="Periplasmic binding protein-like II"/>
    <property type="match status" value="1"/>
</dbReference>
<evidence type="ECO:0000313" key="4">
    <source>
        <dbReference type="Proteomes" id="UP000281112"/>
    </source>
</evidence>
<accession>A0A3N9TK95</accession>
<dbReference type="InterPro" id="IPR005064">
    <property type="entry name" value="BUG"/>
</dbReference>
<dbReference type="PIRSF" id="PIRSF017082">
    <property type="entry name" value="YflP"/>
    <property type="match status" value="1"/>
</dbReference>
<evidence type="ECO:0000313" key="3">
    <source>
        <dbReference type="EMBL" id="RQW64759.1"/>
    </source>
</evidence>
<protein>
    <submittedName>
        <fullName evidence="3">Tripartite tricarboxylate transporter substrate binding protein</fullName>
    </submittedName>
</protein>
<comment type="similarity">
    <text evidence="1">Belongs to the UPF0065 (bug) family.</text>
</comment>
<dbReference type="PANTHER" id="PTHR42928">
    <property type="entry name" value="TRICARBOXYLATE-BINDING PROTEIN"/>
    <property type="match status" value="1"/>
</dbReference>
<gene>
    <name evidence="3" type="ORF">EES38_01545</name>
</gene>
<dbReference type="CDD" id="cd07012">
    <property type="entry name" value="PBP2_Bug_TTT"/>
    <property type="match status" value="1"/>
</dbReference>
<organism evidence="3 4">
    <name type="scientific">Vibrio viridaestus</name>
    <dbReference type="NCBI Taxonomy" id="2487322"/>
    <lineage>
        <taxon>Bacteria</taxon>
        <taxon>Pseudomonadati</taxon>
        <taxon>Pseudomonadota</taxon>
        <taxon>Gammaproteobacteria</taxon>
        <taxon>Vibrionales</taxon>
        <taxon>Vibrionaceae</taxon>
        <taxon>Vibrio</taxon>
    </lineage>
</organism>
<dbReference type="Gene3D" id="3.40.190.10">
    <property type="entry name" value="Periplasmic binding protein-like II"/>
    <property type="match status" value="1"/>
</dbReference>
<dbReference type="OrthoDB" id="5171643at2"/>
<name>A0A3N9TK95_9VIBR</name>
<evidence type="ECO:0000256" key="2">
    <source>
        <dbReference type="SAM" id="SignalP"/>
    </source>
</evidence>
<keyword evidence="2" id="KW-0732">Signal</keyword>
<comment type="caution">
    <text evidence="3">The sequence shown here is derived from an EMBL/GenBank/DDBJ whole genome shotgun (WGS) entry which is preliminary data.</text>
</comment>
<dbReference type="Gene3D" id="3.40.190.150">
    <property type="entry name" value="Bordetella uptake gene, domain 1"/>
    <property type="match status" value="1"/>
</dbReference>
<evidence type="ECO:0000256" key="1">
    <source>
        <dbReference type="ARBA" id="ARBA00006987"/>
    </source>
</evidence>
<proteinExistence type="inferred from homology"/>
<dbReference type="PANTHER" id="PTHR42928:SF5">
    <property type="entry name" value="BLR1237 PROTEIN"/>
    <property type="match status" value="1"/>
</dbReference>
<dbReference type="Pfam" id="PF03401">
    <property type="entry name" value="TctC"/>
    <property type="match status" value="1"/>
</dbReference>
<sequence>MYKKILTRTVLFTAAALTAGVNAAEYPTKNVQGIIMWGAGGSTDSVMRTVTPDAEKILGTDVILVNRPGGGGALATKFVNAKKADGYTVLMGAENPQIYKVLGLSQFDYSDMIPVSLLAQGISVFVARNEAPYSNLKEFVDYAKAHPNDVKVGSTGPSGLPSILLSILKTDQHFDVTSVPYNGDGPALTALLSGAVDVMPITYGVAKEYLRAGKMKVIGLMDKKPNAQLPDVKPVTDYFPHLESKLPYSAFFGIFVKKGTPQEAVDKLSNAFNTAAAQGNFKKLIEEKGYEYLGMSGQDAADYVERFRKVGSWTVYEAGAAKFSPEKFNIGKIGN</sequence>
<keyword evidence="4" id="KW-1185">Reference proteome</keyword>
<dbReference type="RefSeq" id="WP_124935410.1">
    <property type="nucleotide sequence ID" value="NZ_RJVQ01000001.1"/>
</dbReference>
<reference evidence="3 4" key="1">
    <citation type="submission" date="2018-11" db="EMBL/GenBank/DDBJ databases">
        <title>Vibrio LJC006 sp. nov., isolated from seawater during the bloom of the enteromorpha.</title>
        <authorList>
            <person name="Liang J."/>
        </authorList>
    </citation>
    <scope>NUCLEOTIDE SEQUENCE [LARGE SCALE GENOMIC DNA]</scope>
    <source>
        <strain evidence="3 4">LJC006</strain>
    </source>
</reference>
<feature type="chain" id="PRO_5018011372" evidence="2">
    <location>
        <begin position="24"/>
        <end position="335"/>
    </location>
</feature>